<dbReference type="Pfam" id="PF00877">
    <property type="entry name" value="NLPC_P60"/>
    <property type="match status" value="1"/>
</dbReference>
<name>A0A5S5DU07_9FLAO</name>
<dbReference type="SUPFAM" id="SSF54001">
    <property type="entry name" value="Cysteine proteinases"/>
    <property type="match status" value="1"/>
</dbReference>
<protein>
    <submittedName>
        <fullName evidence="6">NlpC/P60 family protein</fullName>
    </submittedName>
</protein>
<dbReference type="PROSITE" id="PS51935">
    <property type="entry name" value="NLPC_P60"/>
    <property type="match status" value="1"/>
</dbReference>
<dbReference type="Gene3D" id="3.90.1720.10">
    <property type="entry name" value="endopeptidase domain like (from Nostoc punctiforme)"/>
    <property type="match status" value="1"/>
</dbReference>
<evidence type="ECO:0000256" key="4">
    <source>
        <dbReference type="ARBA" id="ARBA00022807"/>
    </source>
</evidence>
<evidence type="ECO:0000256" key="1">
    <source>
        <dbReference type="ARBA" id="ARBA00007074"/>
    </source>
</evidence>
<dbReference type="InterPro" id="IPR038765">
    <property type="entry name" value="Papain-like_cys_pep_sf"/>
</dbReference>
<dbReference type="GO" id="GO:0006508">
    <property type="term" value="P:proteolysis"/>
    <property type="evidence" value="ECO:0007669"/>
    <property type="project" value="UniProtKB-KW"/>
</dbReference>
<dbReference type="PANTHER" id="PTHR47053">
    <property type="entry name" value="MUREIN DD-ENDOPEPTIDASE MEPH-RELATED"/>
    <property type="match status" value="1"/>
</dbReference>
<organism evidence="6 7">
    <name type="scientific">Tenacibaculum adriaticum</name>
    <dbReference type="NCBI Taxonomy" id="413713"/>
    <lineage>
        <taxon>Bacteria</taxon>
        <taxon>Pseudomonadati</taxon>
        <taxon>Bacteroidota</taxon>
        <taxon>Flavobacteriia</taxon>
        <taxon>Flavobacteriales</taxon>
        <taxon>Flavobacteriaceae</taxon>
        <taxon>Tenacibaculum</taxon>
    </lineage>
</organism>
<dbReference type="InterPro" id="IPR051202">
    <property type="entry name" value="Peptidase_C40"/>
</dbReference>
<dbReference type="InterPro" id="IPR000064">
    <property type="entry name" value="NLP_P60_dom"/>
</dbReference>
<dbReference type="PANTHER" id="PTHR47053:SF1">
    <property type="entry name" value="MUREIN DD-ENDOPEPTIDASE MEPH-RELATED"/>
    <property type="match status" value="1"/>
</dbReference>
<dbReference type="GO" id="GO:0008234">
    <property type="term" value="F:cysteine-type peptidase activity"/>
    <property type="evidence" value="ECO:0007669"/>
    <property type="project" value="UniProtKB-KW"/>
</dbReference>
<evidence type="ECO:0000313" key="7">
    <source>
        <dbReference type="Proteomes" id="UP000323136"/>
    </source>
</evidence>
<dbReference type="OrthoDB" id="9813368at2"/>
<comment type="caution">
    <text evidence="6">The sequence shown here is derived from an EMBL/GenBank/DDBJ whole genome shotgun (WGS) entry which is preliminary data.</text>
</comment>
<keyword evidence="4" id="KW-0788">Thiol protease</keyword>
<keyword evidence="2" id="KW-0645">Protease</keyword>
<dbReference type="Gene3D" id="2.30.30.40">
    <property type="entry name" value="SH3 Domains"/>
    <property type="match status" value="1"/>
</dbReference>
<dbReference type="InterPro" id="IPR041382">
    <property type="entry name" value="SH3_16"/>
</dbReference>
<evidence type="ECO:0000259" key="5">
    <source>
        <dbReference type="PROSITE" id="PS51935"/>
    </source>
</evidence>
<accession>A0A5S5DU07</accession>
<proteinExistence type="inferred from homology"/>
<keyword evidence="3" id="KW-0378">Hydrolase</keyword>
<reference evidence="6 7" key="1">
    <citation type="submission" date="2019-07" db="EMBL/GenBank/DDBJ databases">
        <title>Genomic Encyclopedia of Type Strains, Phase IV (KMG-IV): sequencing the most valuable type-strain genomes for metagenomic binning, comparative biology and taxonomic classification.</title>
        <authorList>
            <person name="Goeker M."/>
        </authorList>
    </citation>
    <scope>NUCLEOTIDE SEQUENCE [LARGE SCALE GENOMIC DNA]</scope>
    <source>
        <strain evidence="6 7">DSM 18961</strain>
    </source>
</reference>
<evidence type="ECO:0000313" key="6">
    <source>
        <dbReference type="EMBL" id="TYP98332.1"/>
    </source>
</evidence>
<sequence>MVVVVPVQWLLKEFNFIKTSVLFGICNLSIVPMRLLASDASEMVNQVVFGEHFEVLEKDKKWSKIRLAFDSYEGFIDNKQYEEISREVYQQLSTEKKNYAGNLIDFITDDRNNLTTIPLGAHLPFYDQNSFKINTTTFLYDGKVCNEILPKPAIIEKAYLFLNVPYLWGGKTPFGIDCSGFTQTVYKLCGHNLLRDAKQQASQGEVLSFIEESEPGDLAFFDNEEGNITHVGIIMNDYNIIHAHGKVRIDKLDHSGIYNVDTQQHSHKLRVIKKMV</sequence>
<comment type="similarity">
    <text evidence="1">Belongs to the peptidase C40 family.</text>
</comment>
<evidence type="ECO:0000256" key="3">
    <source>
        <dbReference type="ARBA" id="ARBA00022801"/>
    </source>
</evidence>
<dbReference type="AlphaFoldDB" id="A0A5S5DU07"/>
<dbReference type="EMBL" id="VNIA01000003">
    <property type="protein sequence ID" value="TYP98332.1"/>
    <property type="molecule type" value="Genomic_DNA"/>
</dbReference>
<dbReference type="Proteomes" id="UP000323136">
    <property type="component" value="Unassembled WGS sequence"/>
</dbReference>
<evidence type="ECO:0000256" key="2">
    <source>
        <dbReference type="ARBA" id="ARBA00022670"/>
    </source>
</evidence>
<dbReference type="Pfam" id="PF18348">
    <property type="entry name" value="SH3_16"/>
    <property type="match status" value="1"/>
</dbReference>
<feature type="domain" description="NlpC/P60" evidence="5">
    <location>
        <begin position="148"/>
        <end position="272"/>
    </location>
</feature>
<gene>
    <name evidence="6" type="ORF">C7447_103505</name>
</gene>
<keyword evidence="7" id="KW-1185">Reference proteome</keyword>